<accession>A0ACC0H0E4</accession>
<gene>
    <name evidence="1" type="ORF">LOK49_LG07G03039</name>
</gene>
<dbReference type="EMBL" id="CM045764">
    <property type="protein sequence ID" value="KAI8005856.1"/>
    <property type="molecule type" value="Genomic_DNA"/>
</dbReference>
<comment type="caution">
    <text evidence="1">The sequence shown here is derived from an EMBL/GenBank/DDBJ whole genome shotgun (WGS) entry which is preliminary data.</text>
</comment>
<organism evidence="1 2">
    <name type="scientific">Camellia lanceoleosa</name>
    <dbReference type="NCBI Taxonomy" id="1840588"/>
    <lineage>
        <taxon>Eukaryota</taxon>
        <taxon>Viridiplantae</taxon>
        <taxon>Streptophyta</taxon>
        <taxon>Embryophyta</taxon>
        <taxon>Tracheophyta</taxon>
        <taxon>Spermatophyta</taxon>
        <taxon>Magnoliopsida</taxon>
        <taxon>eudicotyledons</taxon>
        <taxon>Gunneridae</taxon>
        <taxon>Pentapetalae</taxon>
        <taxon>asterids</taxon>
        <taxon>Ericales</taxon>
        <taxon>Theaceae</taxon>
        <taxon>Camellia</taxon>
    </lineage>
</organism>
<name>A0ACC0H0E4_9ERIC</name>
<protein>
    <submittedName>
        <fullName evidence="1">Seipin-3</fullName>
    </submittedName>
</protein>
<sequence length="265" mass="29741">MLLVLLASGFLLGGLAMRRLVEQPIQTTEALNFDYTKASPIAFVPIMASTGAGIFSGMVSRKSAETVESVGWRAIPHNHKLQLTVSLTMPESEYNRKLGVFQVRVDLLSANGKITASSSYPTMLRFKSPPIRFIETIFKAAPLLAGFQSETQILNIKSNDFSEGYKPTVCLKVTIEPRAEYQSGAGIPQIYAASLTLESELPQLKKIIWYWRRTIFVWISLMSFLAELMIVLIFFRPLIMPRGRLRAVGAKMESHKNKISLYRSF</sequence>
<evidence type="ECO:0000313" key="2">
    <source>
        <dbReference type="Proteomes" id="UP001060215"/>
    </source>
</evidence>
<reference evidence="1 2" key="1">
    <citation type="journal article" date="2022" name="Plant J.">
        <title>Chromosome-level genome of Camellia lanceoleosa provides a valuable resource for understanding genome evolution and self-incompatibility.</title>
        <authorList>
            <person name="Gong W."/>
            <person name="Xiao S."/>
            <person name="Wang L."/>
            <person name="Liao Z."/>
            <person name="Chang Y."/>
            <person name="Mo W."/>
            <person name="Hu G."/>
            <person name="Li W."/>
            <person name="Zhao G."/>
            <person name="Zhu H."/>
            <person name="Hu X."/>
            <person name="Ji K."/>
            <person name="Xiang X."/>
            <person name="Song Q."/>
            <person name="Yuan D."/>
            <person name="Jin S."/>
            <person name="Zhang L."/>
        </authorList>
    </citation>
    <scope>NUCLEOTIDE SEQUENCE [LARGE SCALE GENOMIC DNA]</scope>
    <source>
        <strain evidence="1">SQ_2022a</strain>
    </source>
</reference>
<proteinExistence type="predicted"/>
<evidence type="ECO:0000313" key="1">
    <source>
        <dbReference type="EMBL" id="KAI8005856.1"/>
    </source>
</evidence>
<dbReference type="Proteomes" id="UP001060215">
    <property type="component" value="Chromosome 7"/>
</dbReference>
<keyword evidence="2" id="KW-1185">Reference proteome</keyword>